<dbReference type="Proteomes" id="UP000604046">
    <property type="component" value="Unassembled WGS sequence"/>
</dbReference>
<dbReference type="InterPro" id="IPR038925">
    <property type="entry name" value="At3g17800-like"/>
</dbReference>
<evidence type="ECO:0000313" key="2">
    <source>
        <dbReference type="Proteomes" id="UP000604046"/>
    </source>
</evidence>
<dbReference type="OrthoDB" id="445476at2759"/>
<evidence type="ECO:0000313" key="1">
    <source>
        <dbReference type="EMBL" id="CAE7196333.1"/>
    </source>
</evidence>
<proteinExistence type="predicted"/>
<dbReference type="AlphaFoldDB" id="A0A812JAK1"/>
<sequence>MTRQNMAQSERMALVKHASSRPVPLPLQCLALLAAGVTSREVAQGWLLPYHVGCRHPGRLCRSHGVYGPRAGSMCSRQLRRVGRSSSEEEAPRQNLWREAPEEALTEALAQADAKWLLFQTEADAAPSTSDRTASEQRCWRAAALMAASALDRLRPYTIPAAYLDIPPLRGAEDALLSFLGPEVSRLVFNFLSQVEQLSGAGRAFWQAELYLRELDAVAGQTEVQEAASEAKEKVEAEPEEMQKAVRGSVLLARQNYISAARFGYFLRRGLQRLELEKSLGQGPSGSLSDWMEKLSPADAVELARAATREAQRAVQHQATELFGSEVKLLRQLDYGPEAVEQLQLSGEGRRRLSLEAAAFGAALFDAEAAAARRYKLDYTAPGSRADGPLS</sequence>
<dbReference type="EMBL" id="CAJNDS010000348">
    <property type="protein sequence ID" value="CAE7196333.1"/>
    <property type="molecule type" value="Genomic_DNA"/>
</dbReference>
<dbReference type="PANTHER" id="PTHR31808">
    <property type="entry name" value="EXPRESSED PROTEIN"/>
    <property type="match status" value="1"/>
</dbReference>
<name>A0A812JAK1_9DINO</name>
<keyword evidence="2" id="KW-1185">Reference proteome</keyword>
<protein>
    <submittedName>
        <fullName evidence="1">Uncharacterized protein</fullName>
    </submittedName>
</protein>
<organism evidence="1 2">
    <name type="scientific">Symbiodinium natans</name>
    <dbReference type="NCBI Taxonomy" id="878477"/>
    <lineage>
        <taxon>Eukaryota</taxon>
        <taxon>Sar</taxon>
        <taxon>Alveolata</taxon>
        <taxon>Dinophyceae</taxon>
        <taxon>Suessiales</taxon>
        <taxon>Symbiodiniaceae</taxon>
        <taxon>Symbiodinium</taxon>
    </lineage>
</organism>
<comment type="caution">
    <text evidence="1">The sequence shown here is derived from an EMBL/GenBank/DDBJ whole genome shotgun (WGS) entry which is preliminary data.</text>
</comment>
<dbReference type="PANTHER" id="PTHR31808:SF4">
    <property type="entry name" value="LIGASE, PUTATIVE (DUF760)-RELATED"/>
    <property type="match status" value="1"/>
</dbReference>
<reference evidence="1" key="1">
    <citation type="submission" date="2021-02" db="EMBL/GenBank/DDBJ databases">
        <authorList>
            <person name="Dougan E. K."/>
            <person name="Rhodes N."/>
            <person name="Thang M."/>
            <person name="Chan C."/>
        </authorList>
    </citation>
    <scope>NUCLEOTIDE SEQUENCE</scope>
</reference>
<accession>A0A812JAK1</accession>
<gene>
    <name evidence="1" type="ORF">SNAT2548_LOCUS5467</name>
</gene>